<keyword evidence="4" id="KW-0808">Transferase</keyword>
<dbReference type="InterPro" id="IPR036890">
    <property type="entry name" value="HATPase_C_sf"/>
</dbReference>
<dbReference type="InterPro" id="IPR050482">
    <property type="entry name" value="Sensor_HK_TwoCompSys"/>
</dbReference>
<evidence type="ECO:0000313" key="12">
    <source>
        <dbReference type="EMBL" id="RKP53717.1"/>
    </source>
</evidence>
<dbReference type="Gene3D" id="3.30.450.20">
    <property type="entry name" value="PAS domain"/>
    <property type="match status" value="1"/>
</dbReference>
<dbReference type="InterPro" id="IPR035965">
    <property type="entry name" value="PAS-like_dom_sf"/>
</dbReference>
<dbReference type="CDD" id="cd16917">
    <property type="entry name" value="HATPase_UhpB-NarQ-NarX-like"/>
    <property type="match status" value="1"/>
</dbReference>
<evidence type="ECO:0000259" key="9">
    <source>
        <dbReference type="PROSITE" id="PS50109"/>
    </source>
</evidence>
<proteinExistence type="predicted"/>
<dbReference type="AlphaFoldDB" id="A0A494XSZ0"/>
<comment type="catalytic activity">
    <reaction evidence="1">
        <text>ATP + protein L-histidine = ADP + protein N-phospho-L-histidine.</text>
        <dbReference type="EC" id="2.7.13.3"/>
    </reaction>
</comment>
<gene>
    <name evidence="12" type="ORF">D7S86_15780</name>
</gene>
<keyword evidence="13" id="KW-1185">Reference proteome</keyword>
<dbReference type="InterPro" id="IPR000700">
    <property type="entry name" value="PAS-assoc_C"/>
</dbReference>
<feature type="domain" description="PAS" evidence="10">
    <location>
        <begin position="20"/>
        <end position="90"/>
    </location>
</feature>
<dbReference type="PROSITE" id="PS50109">
    <property type="entry name" value="HIS_KIN"/>
    <property type="match status" value="1"/>
</dbReference>
<evidence type="ECO:0000313" key="13">
    <source>
        <dbReference type="Proteomes" id="UP000270342"/>
    </source>
</evidence>
<evidence type="ECO:0000256" key="4">
    <source>
        <dbReference type="ARBA" id="ARBA00022679"/>
    </source>
</evidence>
<evidence type="ECO:0000256" key="3">
    <source>
        <dbReference type="ARBA" id="ARBA00022553"/>
    </source>
</evidence>
<evidence type="ECO:0000256" key="5">
    <source>
        <dbReference type="ARBA" id="ARBA00022741"/>
    </source>
</evidence>
<comment type="caution">
    <text evidence="12">The sequence shown here is derived from an EMBL/GenBank/DDBJ whole genome shotgun (WGS) entry which is preliminary data.</text>
</comment>
<evidence type="ECO:0000259" key="11">
    <source>
        <dbReference type="PROSITE" id="PS50113"/>
    </source>
</evidence>
<evidence type="ECO:0000259" key="10">
    <source>
        <dbReference type="PROSITE" id="PS50112"/>
    </source>
</evidence>
<dbReference type="Gene3D" id="1.20.5.1930">
    <property type="match status" value="1"/>
</dbReference>
<dbReference type="PROSITE" id="PS50112">
    <property type="entry name" value="PAS"/>
    <property type="match status" value="1"/>
</dbReference>
<dbReference type="EC" id="2.7.13.3" evidence="2"/>
<dbReference type="InterPro" id="IPR003594">
    <property type="entry name" value="HATPase_dom"/>
</dbReference>
<organism evidence="12 13">
    <name type="scientific">Pararobbsia silviterrae</name>
    <dbReference type="NCBI Taxonomy" id="1792498"/>
    <lineage>
        <taxon>Bacteria</taxon>
        <taxon>Pseudomonadati</taxon>
        <taxon>Pseudomonadota</taxon>
        <taxon>Betaproteobacteria</taxon>
        <taxon>Burkholderiales</taxon>
        <taxon>Burkholderiaceae</taxon>
        <taxon>Pararobbsia</taxon>
    </lineage>
</organism>
<dbReference type="EMBL" id="RBZU01000006">
    <property type="protein sequence ID" value="RKP53717.1"/>
    <property type="molecule type" value="Genomic_DNA"/>
</dbReference>
<accession>A0A494XSZ0</accession>
<dbReference type="PROSITE" id="PS50890">
    <property type="entry name" value="PUA"/>
    <property type="match status" value="1"/>
</dbReference>
<evidence type="ECO:0000256" key="8">
    <source>
        <dbReference type="ARBA" id="ARBA00023012"/>
    </source>
</evidence>
<evidence type="ECO:0000256" key="7">
    <source>
        <dbReference type="ARBA" id="ARBA00022840"/>
    </source>
</evidence>
<dbReference type="InterPro" id="IPR005467">
    <property type="entry name" value="His_kinase_dom"/>
</dbReference>
<keyword evidence="8" id="KW-0902">Two-component regulatory system</keyword>
<feature type="domain" description="PAC" evidence="11">
    <location>
        <begin position="92"/>
        <end position="144"/>
    </location>
</feature>
<dbReference type="SUPFAM" id="SSF55785">
    <property type="entry name" value="PYP-like sensor domain (PAS domain)"/>
    <property type="match status" value="1"/>
</dbReference>
<dbReference type="GO" id="GO:0000155">
    <property type="term" value="F:phosphorelay sensor kinase activity"/>
    <property type="evidence" value="ECO:0007669"/>
    <property type="project" value="InterPro"/>
</dbReference>
<keyword evidence="5" id="KW-0547">Nucleotide-binding</keyword>
<dbReference type="OrthoDB" id="9813412at2"/>
<protein>
    <recommendedName>
        <fullName evidence="2">histidine kinase</fullName>
        <ecNumber evidence="2">2.7.13.3</ecNumber>
    </recommendedName>
</protein>
<dbReference type="Proteomes" id="UP000270342">
    <property type="component" value="Unassembled WGS sequence"/>
</dbReference>
<dbReference type="PANTHER" id="PTHR24421:SF10">
    <property type="entry name" value="NITRATE_NITRITE SENSOR PROTEIN NARQ"/>
    <property type="match status" value="1"/>
</dbReference>
<dbReference type="Pfam" id="PF07730">
    <property type="entry name" value="HisKA_3"/>
    <property type="match status" value="1"/>
</dbReference>
<keyword evidence="6 12" id="KW-0418">Kinase</keyword>
<dbReference type="PANTHER" id="PTHR24421">
    <property type="entry name" value="NITRATE/NITRITE SENSOR PROTEIN NARX-RELATED"/>
    <property type="match status" value="1"/>
</dbReference>
<feature type="domain" description="Histidine kinase" evidence="9">
    <location>
        <begin position="270"/>
        <end position="359"/>
    </location>
</feature>
<evidence type="ECO:0000256" key="1">
    <source>
        <dbReference type="ARBA" id="ARBA00000085"/>
    </source>
</evidence>
<dbReference type="GO" id="GO:0016020">
    <property type="term" value="C:membrane"/>
    <property type="evidence" value="ECO:0007669"/>
    <property type="project" value="InterPro"/>
</dbReference>
<dbReference type="Pfam" id="PF13426">
    <property type="entry name" value="PAS_9"/>
    <property type="match status" value="1"/>
</dbReference>
<dbReference type="GO" id="GO:0005524">
    <property type="term" value="F:ATP binding"/>
    <property type="evidence" value="ECO:0007669"/>
    <property type="project" value="UniProtKB-KW"/>
</dbReference>
<dbReference type="InterPro" id="IPR001610">
    <property type="entry name" value="PAC"/>
</dbReference>
<dbReference type="SUPFAM" id="SSF55874">
    <property type="entry name" value="ATPase domain of HSP90 chaperone/DNA topoisomerase II/histidine kinase"/>
    <property type="match status" value="1"/>
</dbReference>
<dbReference type="SMART" id="SM00086">
    <property type="entry name" value="PAC"/>
    <property type="match status" value="1"/>
</dbReference>
<dbReference type="PROSITE" id="PS50113">
    <property type="entry name" value="PAC"/>
    <property type="match status" value="1"/>
</dbReference>
<sequence length="364" mass="39700">MMNASPPDLPSSDTRPGDRTLALFIQAVEDYAIFMLDPTGHVASWNAGAQQIKGYAPDDIIGRHFSVFYTPDDLAARKPQDELDRAARDGRVEDEGWRVRKDGSRFWANVVITAVRDAQGTLVGFAKVTRDLTERLRVAELERSRALAARAHIAREDEQRRMARELHDDLGQQLVALKMDVGVLHKDLMAADTNPRAMLRTERVLSMIDTIIGSVRRIASDLRPPLLDDLGLAAAIEWLANDFEQRHAITVTARVNLGAIEMNGPAASSLFRIVQEALNNVVRHAGATRVTVDLDTGDRALALRIADNGVGAQLGAERDPASFGLLGMGERVHLLGGAIAFDSTPGHGFRISISVPIDAVAARD</sequence>
<keyword evidence="7" id="KW-0067">ATP-binding</keyword>
<dbReference type="NCBIfam" id="TIGR00229">
    <property type="entry name" value="sensory_box"/>
    <property type="match status" value="1"/>
</dbReference>
<dbReference type="Gene3D" id="3.30.565.10">
    <property type="entry name" value="Histidine kinase-like ATPase, C-terminal domain"/>
    <property type="match status" value="1"/>
</dbReference>
<dbReference type="CDD" id="cd00130">
    <property type="entry name" value="PAS"/>
    <property type="match status" value="1"/>
</dbReference>
<dbReference type="GO" id="GO:0046983">
    <property type="term" value="F:protein dimerization activity"/>
    <property type="evidence" value="ECO:0007669"/>
    <property type="project" value="InterPro"/>
</dbReference>
<dbReference type="InterPro" id="IPR011712">
    <property type="entry name" value="Sig_transdc_His_kin_sub3_dim/P"/>
</dbReference>
<evidence type="ECO:0000256" key="2">
    <source>
        <dbReference type="ARBA" id="ARBA00012438"/>
    </source>
</evidence>
<dbReference type="Pfam" id="PF02518">
    <property type="entry name" value="HATPase_c"/>
    <property type="match status" value="1"/>
</dbReference>
<reference evidence="12 13" key="1">
    <citation type="submission" date="2018-10" db="EMBL/GenBank/DDBJ databases">
        <title>Robbsia sp. DHC34, isolated from soil.</title>
        <authorList>
            <person name="Gao Z.-H."/>
            <person name="Qiu L.-H."/>
        </authorList>
    </citation>
    <scope>NUCLEOTIDE SEQUENCE [LARGE SCALE GENOMIC DNA]</scope>
    <source>
        <strain evidence="12 13">DHC34</strain>
    </source>
</reference>
<evidence type="ECO:0000256" key="6">
    <source>
        <dbReference type="ARBA" id="ARBA00022777"/>
    </source>
</evidence>
<dbReference type="InterPro" id="IPR000014">
    <property type="entry name" value="PAS"/>
</dbReference>
<keyword evidence="3" id="KW-0597">Phosphoprotein</keyword>
<name>A0A494XSZ0_9BURK</name>